<feature type="compositionally biased region" description="Polar residues" evidence="1">
    <location>
        <begin position="1"/>
        <end position="16"/>
    </location>
</feature>
<evidence type="ECO:0008006" key="4">
    <source>
        <dbReference type="Google" id="ProtNLM"/>
    </source>
</evidence>
<name>A0ABQ5JNZ2_9LACO</name>
<keyword evidence="3" id="KW-1185">Reference proteome</keyword>
<dbReference type="InterPro" id="IPR029064">
    <property type="entry name" value="Ribosomal_eL30-like_sf"/>
</dbReference>
<comment type="caution">
    <text evidence="2">The sequence shown here is derived from an EMBL/GenBank/DDBJ whole genome shotgun (WGS) entry which is preliminary data.</text>
</comment>
<accession>A0ABQ5JNZ2</accession>
<evidence type="ECO:0000256" key="1">
    <source>
        <dbReference type="SAM" id="MobiDB-lite"/>
    </source>
</evidence>
<dbReference type="SUPFAM" id="SSF160515">
    <property type="entry name" value="YueI-like"/>
    <property type="match status" value="1"/>
</dbReference>
<dbReference type="EMBL" id="BQXO01000003">
    <property type="protein sequence ID" value="GKT05950.1"/>
    <property type="molecule type" value="Genomic_DNA"/>
</dbReference>
<gene>
    <name evidence="2" type="ORF">JCM31185_12380</name>
</gene>
<dbReference type="Gene3D" id="3.30.1330.30">
    <property type="match status" value="1"/>
</dbReference>
<proteinExistence type="predicted"/>
<sequence>MSDQSDQNVDPNQRLSNAIYGAPKVNPDEQRHYLGTFRERVTLSMSVAELKSGQYLDAFTTELEQQDEQNNTILLNGNLGQDTLGPYIRAATMHAVAFTIKNDPQYGTDDADLALVITAKAAVDVSPIDVAAKHPQSPTNTKSSKKPSFWQRLFNQ</sequence>
<reference evidence="2 3" key="1">
    <citation type="submission" date="2022-03" db="EMBL/GenBank/DDBJ databases">
        <title>Draft genome sequence of Furfurilactobacillus curtus JCM 31185.</title>
        <authorList>
            <person name="Suzuki S."/>
            <person name="Endo A."/>
            <person name="Kajikawa A."/>
        </authorList>
    </citation>
    <scope>NUCLEOTIDE SEQUENCE [LARGE SCALE GENOMIC DNA]</scope>
    <source>
        <strain evidence="2 3">JCM 31185</strain>
    </source>
</reference>
<dbReference type="InterPro" id="IPR012543">
    <property type="entry name" value="DUF1694"/>
</dbReference>
<organism evidence="2 3">
    <name type="scientific">Furfurilactobacillus curtus</name>
    <dbReference type="NCBI Taxonomy" id="1746200"/>
    <lineage>
        <taxon>Bacteria</taxon>
        <taxon>Bacillati</taxon>
        <taxon>Bacillota</taxon>
        <taxon>Bacilli</taxon>
        <taxon>Lactobacillales</taxon>
        <taxon>Lactobacillaceae</taxon>
        <taxon>Furfurilactobacillus</taxon>
    </lineage>
</organism>
<evidence type="ECO:0000313" key="3">
    <source>
        <dbReference type="Proteomes" id="UP001628078"/>
    </source>
</evidence>
<feature type="region of interest" description="Disordered" evidence="1">
    <location>
        <begin position="1"/>
        <end position="23"/>
    </location>
</feature>
<protein>
    <recommendedName>
        <fullName evidence="4">DUF1694 domain-containing protein</fullName>
    </recommendedName>
</protein>
<evidence type="ECO:0000313" key="2">
    <source>
        <dbReference type="EMBL" id="GKT05950.1"/>
    </source>
</evidence>
<dbReference type="RefSeq" id="WP_407883663.1">
    <property type="nucleotide sequence ID" value="NZ_BQXO01000003.1"/>
</dbReference>
<dbReference type="PIRSF" id="PIRSF034303">
    <property type="entry name" value="DUF1694"/>
    <property type="match status" value="1"/>
</dbReference>
<dbReference type="Proteomes" id="UP001628078">
    <property type="component" value="Unassembled WGS sequence"/>
</dbReference>
<dbReference type="Pfam" id="PF07997">
    <property type="entry name" value="DUF1694"/>
    <property type="match status" value="1"/>
</dbReference>